<dbReference type="GO" id="GO:0005635">
    <property type="term" value="C:nuclear envelope"/>
    <property type="evidence" value="ECO:0007669"/>
    <property type="project" value="UniProtKB-SubCell"/>
</dbReference>
<dbReference type="AlphaFoldDB" id="M3Y8Z2"/>
<evidence type="ECO:0000256" key="8">
    <source>
        <dbReference type="ARBA" id="ARBA00022553"/>
    </source>
</evidence>
<dbReference type="GO" id="GO:0005829">
    <property type="term" value="C:cytosol"/>
    <property type="evidence" value="ECO:0007669"/>
    <property type="project" value="Ensembl"/>
</dbReference>
<evidence type="ECO:0000256" key="2">
    <source>
        <dbReference type="ARBA" id="ARBA00004259"/>
    </source>
</evidence>
<dbReference type="OMA" id="LNCHLCQ"/>
<evidence type="ECO:0000256" key="9">
    <source>
        <dbReference type="ARBA" id="ARBA00022618"/>
    </source>
</evidence>
<evidence type="ECO:0000256" key="17">
    <source>
        <dbReference type="SAM" id="Coils"/>
    </source>
</evidence>
<dbReference type="GO" id="GO:0045862">
    <property type="term" value="P:positive regulation of proteolysis"/>
    <property type="evidence" value="ECO:0007669"/>
    <property type="project" value="Ensembl"/>
</dbReference>
<sequence>LCILFFQEEQHSMLGSGFKAERLRVNLRLVINRLKLLEKKKTELAQKARKEIADYLAAGKDERARIRVEHIIREDYLVEAMEILELYCDLLLARFGLIQSMKEKEHACAGGVGGVERWVEEQRERIILLRCVADQLCAKYSKEYGKLCRTNQIGTVNDRLMHKLSVEAPPKILVERYLIEIAKNYNVPYEPDSVVMAEAPPGVETDLIDVGFTDDVKKGGPGRGGGGGFAAPIGGPDGTVPVPMPMPMPMPSPSTPFSYPLQKGPSDFNGLPVGTYQAFPNIHPPQIPATPPSYESVDDINADKNVSSAQIVGECESETLSAELFSHYCSFFRIVFMFVAFYPHALYVVGSDRT</sequence>
<dbReference type="GO" id="GO:0044877">
    <property type="term" value="F:protein-containing complex binding"/>
    <property type="evidence" value="ECO:0007669"/>
    <property type="project" value="Ensembl"/>
</dbReference>
<comment type="function">
    <text evidence="15">ESCRT-III-like protein involved in cytokinesis, nuclear envelope reassembly and endosomal tubulation. Is required for efficient abscission during cytokinesis. Involved in recruiting VPS4A and/or VPS4B to the midbody of dividing cells. During late anaphase, involved in nuclear envelope reassembly and mitotic spindle disassembly together with the ESCRT-III complex: IST1 acts by mediating the recruitment of SPAST to the nuclear membrane, leading to microtubule severing. Recruited to the reforming nuclear envelope (NE) during anaphase by LEMD2. Regulates early endosomal tubulation together with the ESCRT-III complex by mediating the recruitment of SPAST.</text>
</comment>
<evidence type="ECO:0000256" key="18">
    <source>
        <dbReference type="SAM" id="Phobius"/>
    </source>
</evidence>
<feature type="transmembrane region" description="Helical" evidence="18">
    <location>
        <begin position="331"/>
        <end position="349"/>
    </location>
</feature>
<dbReference type="GO" id="GO:0005813">
    <property type="term" value="C:centrosome"/>
    <property type="evidence" value="ECO:0007669"/>
    <property type="project" value="UniProtKB-SubCell"/>
</dbReference>
<keyword evidence="10" id="KW-0206">Cytoskeleton</keyword>
<comment type="subunit">
    <text evidence="16">Interacts with CHMP1A, CHMP1B, VPS4A and VTA1. Interacts with SPAST, STAMBP, and USP8. May interact with VPS37B. May associate with the ESCRT-I complex. Interacts with MITD1, in competition with VSP4. Interacts with SPART (via MIT domain); leading to the recruitment of SPART to midbodies. Interacts with SPAST.</text>
</comment>
<evidence type="ECO:0000256" key="14">
    <source>
        <dbReference type="ARBA" id="ARBA00032374"/>
    </source>
</evidence>
<dbReference type="PANTHER" id="PTHR12161:SF5">
    <property type="entry name" value="IST1 HOMOLOG"/>
    <property type="match status" value="1"/>
</dbReference>
<dbReference type="FunFam" id="1.20.1260.60:FF:000001">
    <property type="entry name" value="IST1 homolog isoform X1"/>
    <property type="match status" value="1"/>
</dbReference>
<name>M3Y8Z2_MUSPF</name>
<dbReference type="HOGENOM" id="CLU_037652_0_0_1"/>
<keyword evidence="12" id="KW-0131">Cell cycle</keyword>
<protein>
    <recommendedName>
        <fullName evidence="6">IST1 homolog</fullName>
    </recommendedName>
    <alternativeName>
        <fullName evidence="14">Charged multivesicular body protein 8</fullName>
    </alternativeName>
</protein>
<dbReference type="GO" id="GO:0061952">
    <property type="term" value="P:midbody abscission"/>
    <property type="evidence" value="ECO:0007669"/>
    <property type="project" value="Ensembl"/>
</dbReference>
<reference evidence="19" key="1">
    <citation type="submission" date="2024-06" db="UniProtKB">
        <authorList>
            <consortium name="Ensembl"/>
        </authorList>
    </citation>
    <scope>IDENTIFICATION</scope>
</reference>
<dbReference type="Ensembl" id="ENSMPUT00000007924.1">
    <property type="protein sequence ID" value="ENSMPUP00000007799.1"/>
    <property type="gene ID" value="ENSMPUG00000007857.1"/>
</dbReference>
<keyword evidence="17" id="KW-0175">Coiled coil</keyword>
<dbReference type="InterPro" id="IPR005061">
    <property type="entry name" value="Ist1"/>
</dbReference>
<evidence type="ECO:0000256" key="13">
    <source>
        <dbReference type="ARBA" id="ARBA00023329"/>
    </source>
</evidence>
<evidence type="ECO:0000256" key="3">
    <source>
        <dbReference type="ARBA" id="ARBA00004300"/>
    </source>
</evidence>
<accession>M3Y8Z2</accession>
<organism evidence="19">
    <name type="scientific">Mustela putorius furo</name>
    <name type="common">European domestic ferret</name>
    <name type="synonym">Mustela furo</name>
    <dbReference type="NCBI Taxonomy" id="9669"/>
    <lineage>
        <taxon>Eukaryota</taxon>
        <taxon>Metazoa</taxon>
        <taxon>Chordata</taxon>
        <taxon>Craniata</taxon>
        <taxon>Vertebrata</taxon>
        <taxon>Euteleostomi</taxon>
        <taxon>Mammalia</taxon>
        <taxon>Eutheria</taxon>
        <taxon>Laurasiatheria</taxon>
        <taxon>Carnivora</taxon>
        <taxon>Caniformia</taxon>
        <taxon>Musteloidea</taxon>
        <taxon>Mustelidae</taxon>
        <taxon>Mustelinae</taxon>
        <taxon>Mustela</taxon>
    </lineage>
</organism>
<evidence type="ECO:0000256" key="1">
    <source>
        <dbReference type="ARBA" id="ARBA00004214"/>
    </source>
</evidence>
<evidence type="ECO:0000256" key="4">
    <source>
        <dbReference type="ARBA" id="ARBA00004541"/>
    </source>
</evidence>
<evidence type="ECO:0000256" key="16">
    <source>
        <dbReference type="ARBA" id="ARBA00046920"/>
    </source>
</evidence>
<dbReference type="InParanoid" id="M3Y8Z2"/>
<keyword evidence="13" id="KW-0968">Cytoplasmic vesicle</keyword>
<dbReference type="GO" id="GO:0090543">
    <property type="term" value="C:Flemming body"/>
    <property type="evidence" value="ECO:0007669"/>
    <property type="project" value="Ensembl"/>
</dbReference>
<gene>
    <name evidence="19" type="primary">IST1</name>
</gene>
<proteinExistence type="inferred from homology"/>
<dbReference type="Pfam" id="PF03398">
    <property type="entry name" value="Ist1"/>
    <property type="match status" value="1"/>
</dbReference>
<dbReference type="Gene3D" id="1.20.1260.60">
    <property type="entry name" value="Vacuolar protein sorting-associated protein Ist1"/>
    <property type="match status" value="1"/>
</dbReference>
<dbReference type="GO" id="GO:0015031">
    <property type="term" value="P:protein transport"/>
    <property type="evidence" value="ECO:0007669"/>
    <property type="project" value="InterPro"/>
</dbReference>
<evidence type="ECO:0000256" key="6">
    <source>
        <dbReference type="ARBA" id="ARBA00014513"/>
    </source>
</evidence>
<evidence type="ECO:0000256" key="10">
    <source>
        <dbReference type="ARBA" id="ARBA00023212"/>
    </source>
</evidence>
<evidence type="ECO:0000313" key="19">
    <source>
        <dbReference type="Ensembl" id="ENSMPUP00000007799.1"/>
    </source>
</evidence>
<keyword evidence="9" id="KW-0132">Cell division</keyword>
<dbReference type="GO" id="GO:0090541">
    <property type="term" value="F:MIT domain binding"/>
    <property type="evidence" value="ECO:0007669"/>
    <property type="project" value="Ensembl"/>
</dbReference>
<comment type="similarity">
    <text evidence="5">Belongs to the IST1 family.</text>
</comment>
<dbReference type="GO" id="GO:0031410">
    <property type="term" value="C:cytoplasmic vesicle"/>
    <property type="evidence" value="ECO:0007669"/>
    <property type="project" value="UniProtKB-SubCell"/>
</dbReference>
<dbReference type="EMBL" id="AEYP01016037">
    <property type="status" value="NOT_ANNOTATED_CDS"/>
    <property type="molecule type" value="Genomic_DNA"/>
</dbReference>
<evidence type="ECO:0000256" key="12">
    <source>
        <dbReference type="ARBA" id="ARBA00023306"/>
    </source>
</evidence>
<keyword evidence="18" id="KW-1133">Transmembrane helix</keyword>
<evidence type="ECO:0000256" key="11">
    <source>
        <dbReference type="ARBA" id="ARBA00023242"/>
    </source>
</evidence>
<evidence type="ECO:0000256" key="15">
    <source>
        <dbReference type="ARBA" id="ARBA00046124"/>
    </source>
</evidence>
<keyword evidence="11" id="KW-0539">Nucleus</keyword>
<dbReference type="GO" id="GO:0005793">
    <property type="term" value="C:endoplasmic reticulum-Golgi intermediate compartment"/>
    <property type="evidence" value="ECO:0007669"/>
    <property type="project" value="Ensembl"/>
</dbReference>
<keyword evidence="8" id="KW-0597">Phosphoprotein</keyword>
<dbReference type="eggNOG" id="KOG2027">
    <property type="taxonomic scope" value="Eukaryota"/>
</dbReference>
<dbReference type="STRING" id="9669.ENSMPUP00000007799"/>
<feature type="coiled-coil region" evidence="17">
    <location>
        <begin position="20"/>
        <end position="54"/>
    </location>
</feature>
<keyword evidence="18" id="KW-0812">Transmembrane</keyword>
<dbReference type="EMBL" id="AEYP01016038">
    <property type="status" value="NOT_ANNOTATED_CDS"/>
    <property type="molecule type" value="Genomic_DNA"/>
</dbReference>
<evidence type="ECO:0000256" key="7">
    <source>
        <dbReference type="ARBA" id="ARBA00022490"/>
    </source>
</evidence>
<dbReference type="GeneTree" id="ENSGT00390000007453"/>
<dbReference type="GO" id="GO:0000785">
    <property type="term" value="C:chromatin"/>
    <property type="evidence" value="ECO:0007669"/>
    <property type="project" value="Ensembl"/>
</dbReference>
<dbReference type="PANTHER" id="PTHR12161">
    <property type="entry name" value="IST1 FAMILY MEMBER"/>
    <property type="match status" value="1"/>
</dbReference>
<keyword evidence="18" id="KW-0472">Membrane</keyword>
<evidence type="ECO:0000256" key="5">
    <source>
        <dbReference type="ARBA" id="ARBA00005536"/>
    </source>
</evidence>
<comment type="subcellular location">
    <subcellularLocation>
        <location evidence="3">Cytoplasm</location>
        <location evidence="3">Cytoskeleton</location>
        <location evidence="3">Microtubule organizing center</location>
        <location evidence="3">Centrosome</location>
    </subcellularLocation>
    <subcellularLocation>
        <location evidence="4">Cytoplasmic vesicle</location>
    </subcellularLocation>
    <subcellularLocation>
        <location evidence="1">Midbody</location>
    </subcellularLocation>
    <subcellularLocation>
        <location evidence="2">Nucleus envelope</location>
    </subcellularLocation>
</comment>
<keyword evidence="7" id="KW-0963">Cytoplasm</keyword>
<dbReference type="InterPro" id="IPR042277">
    <property type="entry name" value="IST1-like"/>
</dbReference>